<evidence type="ECO:0000313" key="1">
    <source>
        <dbReference type="EMBL" id="JAH87320.1"/>
    </source>
</evidence>
<organism evidence="1">
    <name type="scientific">Anguilla anguilla</name>
    <name type="common">European freshwater eel</name>
    <name type="synonym">Muraena anguilla</name>
    <dbReference type="NCBI Taxonomy" id="7936"/>
    <lineage>
        <taxon>Eukaryota</taxon>
        <taxon>Metazoa</taxon>
        <taxon>Chordata</taxon>
        <taxon>Craniata</taxon>
        <taxon>Vertebrata</taxon>
        <taxon>Euteleostomi</taxon>
        <taxon>Actinopterygii</taxon>
        <taxon>Neopterygii</taxon>
        <taxon>Teleostei</taxon>
        <taxon>Anguilliformes</taxon>
        <taxon>Anguillidae</taxon>
        <taxon>Anguilla</taxon>
    </lineage>
</organism>
<protein>
    <submittedName>
        <fullName evidence="1">Uncharacterized protein</fullName>
    </submittedName>
</protein>
<sequence>MKLSRLFQGQRARKSKTFLFKSVLACGAGHLRNKYYVYL</sequence>
<reference evidence="1" key="1">
    <citation type="submission" date="2014-11" db="EMBL/GenBank/DDBJ databases">
        <authorList>
            <person name="Amaro Gonzalez C."/>
        </authorList>
    </citation>
    <scope>NUCLEOTIDE SEQUENCE</scope>
</reference>
<reference evidence="1" key="2">
    <citation type="journal article" date="2015" name="Fish Shellfish Immunol.">
        <title>Early steps in the European eel (Anguilla anguilla)-Vibrio vulnificus interaction in the gills: Role of the RtxA13 toxin.</title>
        <authorList>
            <person name="Callol A."/>
            <person name="Pajuelo D."/>
            <person name="Ebbesson L."/>
            <person name="Teles M."/>
            <person name="MacKenzie S."/>
            <person name="Amaro C."/>
        </authorList>
    </citation>
    <scope>NUCLEOTIDE SEQUENCE</scope>
</reference>
<proteinExistence type="predicted"/>
<accession>A0A0E9WCP3</accession>
<name>A0A0E9WCP3_ANGAN</name>
<dbReference type="AlphaFoldDB" id="A0A0E9WCP3"/>
<dbReference type="EMBL" id="GBXM01021257">
    <property type="protein sequence ID" value="JAH87320.1"/>
    <property type="molecule type" value="Transcribed_RNA"/>
</dbReference>